<dbReference type="PROSITE" id="PS51184">
    <property type="entry name" value="JMJC"/>
    <property type="match status" value="1"/>
</dbReference>
<evidence type="ECO:0000259" key="2">
    <source>
        <dbReference type="PROSITE" id="PS51184"/>
    </source>
</evidence>
<evidence type="ECO:0000313" key="3">
    <source>
        <dbReference type="EMBL" id="MFD1829817.1"/>
    </source>
</evidence>
<proteinExistence type="predicted"/>
<organism evidence="3 4">
    <name type="scientific">Streptomyces desertarenae</name>
    <dbReference type="NCBI Taxonomy" id="2666184"/>
    <lineage>
        <taxon>Bacteria</taxon>
        <taxon>Bacillati</taxon>
        <taxon>Actinomycetota</taxon>
        <taxon>Actinomycetes</taxon>
        <taxon>Kitasatosporales</taxon>
        <taxon>Streptomycetaceae</taxon>
        <taxon>Streptomyces</taxon>
    </lineage>
</organism>
<protein>
    <recommendedName>
        <fullName evidence="2">JmjC domain-containing protein</fullName>
    </recommendedName>
</protein>
<dbReference type="Gene3D" id="2.60.120.650">
    <property type="entry name" value="Cupin"/>
    <property type="match status" value="1"/>
</dbReference>
<accession>A0ABW4PHW0</accession>
<evidence type="ECO:0000256" key="1">
    <source>
        <dbReference type="SAM" id="MobiDB-lite"/>
    </source>
</evidence>
<sequence>MSSSTAAWPPPRAFWTDTLPEKTDGMTRPHLFKGVVPASAANPDAVLDGFAAIRRAHTAGLEITANARVYVGEEHRPDLVDKVLAADAWPKGGFPAWMQKQIGAERFSLVLNTLESVSEPLAAGLGEFVGALIDGWGLPAGGAELVAFVGNYSGTAFGVHEGYENAFLTHYGPGTKDFYCWPADEYRKLTGGTDPLYGDYTWLLEHGEHFALEHGDALFLPERVFHVGRQSEFSVSVAIPLYTFPDAAIARAWIAPDLLGALLVSEPDTDAGRPSPMQPLTAGPDELARRLTTVTAAAFTAAAEQAPAAAAEHAHQRWHTVLSNGGWQQTDHDLARDEAAAAFAAASLAPGTSVAVRAPYRLMVTGEQAFLRGCETAADPAVLTTDLVERLNTGPTTLPDDPNVIAAIRTLGATGGLTLTTTTTEETE</sequence>
<dbReference type="EMBL" id="JBHUFU010000004">
    <property type="protein sequence ID" value="MFD1829817.1"/>
    <property type="molecule type" value="Genomic_DNA"/>
</dbReference>
<dbReference type="RefSeq" id="WP_380898731.1">
    <property type="nucleotide sequence ID" value="NZ_JBHUFU010000004.1"/>
</dbReference>
<comment type="caution">
    <text evidence="3">The sequence shown here is derived from an EMBL/GenBank/DDBJ whole genome shotgun (WGS) entry which is preliminary data.</text>
</comment>
<keyword evidence="4" id="KW-1185">Reference proteome</keyword>
<reference evidence="4" key="1">
    <citation type="journal article" date="2019" name="Int. J. Syst. Evol. Microbiol.">
        <title>The Global Catalogue of Microorganisms (GCM) 10K type strain sequencing project: providing services to taxonomists for standard genome sequencing and annotation.</title>
        <authorList>
            <consortium name="The Broad Institute Genomics Platform"/>
            <consortium name="The Broad Institute Genome Sequencing Center for Infectious Disease"/>
            <person name="Wu L."/>
            <person name="Ma J."/>
        </authorList>
    </citation>
    <scope>NUCLEOTIDE SEQUENCE [LARGE SCALE GENOMIC DNA]</scope>
    <source>
        <strain evidence="4">CGMCC 4.7455</strain>
    </source>
</reference>
<feature type="region of interest" description="Disordered" evidence="1">
    <location>
        <begin position="1"/>
        <end position="20"/>
    </location>
</feature>
<feature type="domain" description="JmjC" evidence="2">
    <location>
        <begin position="106"/>
        <end position="258"/>
    </location>
</feature>
<name>A0ABW4PHW0_9ACTN</name>
<evidence type="ECO:0000313" key="4">
    <source>
        <dbReference type="Proteomes" id="UP001597365"/>
    </source>
</evidence>
<dbReference type="InterPro" id="IPR003347">
    <property type="entry name" value="JmjC_dom"/>
</dbReference>
<gene>
    <name evidence="3" type="ORF">ACFSJS_09075</name>
</gene>
<dbReference type="SUPFAM" id="SSF51197">
    <property type="entry name" value="Clavaminate synthase-like"/>
    <property type="match status" value="1"/>
</dbReference>
<dbReference type="Proteomes" id="UP001597365">
    <property type="component" value="Unassembled WGS sequence"/>
</dbReference>